<dbReference type="EMBL" id="JAKUCV010001205">
    <property type="protein sequence ID" value="KAJ4847293.1"/>
    <property type="molecule type" value="Genomic_DNA"/>
</dbReference>
<evidence type="ECO:0000313" key="8">
    <source>
        <dbReference type="EMBL" id="KAJ4847293.1"/>
    </source>
</evidence>
<protein>
    <recommendedName>
        <fullName evidence="5">Aldose 1-epimerase</fullName>
        <ecNumber evidence="5">5.1.3.3</ecNumber>
    </recommendedName>
</protein>
<dbReference type="GO" id="GO:0030246">
    <property type="term" value="F:carbohydrate binding"/>
    <property type="evidence" value="ECO:0007669"/>
    <property type="project" value="InterPro"/>
</dbReference>
<feature type="binding site" evidence="6">
    <location>
        <begin position="90"/>
        <end position="91"/>
    </location>
    <ligand>
        <name>beta-D-galactose</name>
        <dbReference type="ChEBI" id="CHEBI:27667"/>
    </ligand>
</feature>
<keyword evidence="9" id="KW-1185">Reference proteome</keyword>
<dbReference type="Proteomes" id="UP001141552">
    <property type="component" value="Unassembled WGS sequence"/>
</dbReference>
<evidence type="ECO:0000256" key="1">
    <source>
        <dbReference type="ARBA" id="ARBA00005028"/>
    </source>
</evidence>
<dbReference type="NCBIfam" id="NF008277">
    <property type="entry name" value="PRK11055.1"/>
    <property type="match status" value="1"/>
</dbReference>
<comment type="catalytic activity">
    <reaction evidence="5">
        <text>alpha-D-glucose = beta-D-glucose</text>
        <dbReference type="Rhea" id="RHEA:10264"/>
        <dbReference type="ChEBI" id="CHEBI:15903"/>
        <dbReference type="ChEBI" id="CHEBI:17925"/>
        <dbReference type="EC" id="5.1.3.3"/>
    </reaction>
</comment>
<dbReference type="InterPro" id="IPR014718">
    <property type="entry name" value="GH-type_carb-bd"/>
</dbReference>
<dbReference type="SUPFAM" id="SSF74650">
    <property type="entry name" value="Galactose mutarotase-like"/>
    <property type="match status" value="1"/>
</dbReference>
<dbReference type="Gene3D" id="2.70.98.10">
    <property type="match status" value="1"/>
</dbReference>
<dbReference type="PANTHER" id="PTHR10091:SF0">
    <property type="entry name" value="GALACTOSE MUTAROTASE"/>
    <property type="match status" value="1"/>
</dbReference>
<dbReference type="InterPro" id="IPR015443">
    <property type="entry name" value="Aldose_1-epimerase"/>
</dbReference>
<keyword evidence="3 5" id="KW-0413">Isomerase</keyword>
<evidence type="ECO:0000256" key="5">
    <source>
        <dbReference type="PIRNR" id="PIRNR005096"/>
    </source>
</evidence>
<dbReference type="PIRSF" id="PIRSF005096">
    <property type="entry name" value="GALM"/>
    <property type="match status" value="1"/>
</dbReference>
<dbReference type="PANTHER" id="PTHR10091">
    <property type="entry name" value="ALDOSE-1-EPIMERASE"/>
    <property type="match status" value="1"/>
</dbReference>
<sequence length="357" mass="39908">MKMVKIFILFFFTTLVAFQLVKGESVEIGVYQLKNDKISVKLTNLGATVLSILVPDKHGRREDIVLGYDSVDAYFEDSSYFGSIVGRVANRIGHARFKLDGTLYRLVANEGKNTLNGGSRGFNRVVWRVRNYEQSPVPRVTFIYHSRDGEQGFPGDIIVTITYTLTDLGLSVAIKAIAKNKPTPVNLAQHIYWNLGGHDSGNILSHKVQINGSHITPVDRHLIPTGKIVHAEGTPYDFLRPHAIKSRIKKLRGGYNINYVLNGKGNKLEQAAKLYDKKSGRVLEIFTTAPCLQLYTGDDLKNVKGKGGQVYKRNAGLVLATQGYPDAVNHPNFPSQIVEKRRPYKHYVLYKFSTTDA</sequence>
<dbReference type="GO" id="GO:0033499">
    <property type="term" value="P:galactose catabolic process via UDP-galactose, Leloir pathway"/>
    <property type="evidence" value="ECO:0007669"/>
    <property type="project" value="TreeGrafter"/>
</dbReference>
<dbReference type="EC" id="5.1.3.3" evidence="5"/>
<evidence type="ECO:0000256" key="3">
    <source>
        <dbReference type="ARBA" id="ARBA00023235"/>
    </source>
</evidence>
<dbReference type="GO" id="GO:0006006">
    <property type="term" value="P:glucose metabolic process"/>
    <property type="evidence" value="ECO:0007669"/>
    <property type="project" value="TreeGrafter"/>
</dbReference>
<gene>
    <name evidence="8" type="ORF">Tsubulata_038593</name>
</gene>
<proteinExistence type="inferred from homology"/>
<comment type="similarity">
    <text evidence="2 5">Belongs to the aldose epimerase family.</text>
</comment>
<keyword evidence="7" id="KW-0732">Signal</keyword>
<evidence type="ECO:0000256" key="7">
    <source>
        <dbReference type="SAM" id="SignalP"/>
    </source>
</evidence>
<evidence type="ECO:0000256" key="2">
    <source>
        <dbReference type="ARBA" id="ARBA00006206"/>
    </source>
</evidence>
<evidence type="ECO:0000313" key="9">
    <source>
        <dbReference type="Proteomes" id="UP001141552"/>
    </source>
</evidence>
<accession>A0A9Q0GBR5</accession>
<feature type="binding site" evidence="6">
    <location>
        <begin position="190"/>
        <end position="192"/>
    </location>
    <ligand>
        <name>beta-D-galactose</name>
        <dbReference type="ChEBI" id="CHEBI:27667"/>
    </ligand>
</feature>
<dbReference type="GO" id="GO:0004034">
    <property type="term" value="F:aldose 1-epimerase activity"/>
    <property type="evidence" value="ECO:0007669"/>
    <property type="project" value="UniProtKB-EC"/>
</dbReference>
<evidence type="ECO:0000256" key="4">
    <source>
        <dbReference type="ARBA" id="ARBA00023277"/>
    </source>
</evidence>
<reference evidence="8" key="1">
    <citation type="submission" date="2022-02" db="EMBL/GenBank/DDBJ databases">
        <authorList>
            <person name="Henning P.M."/>
            <person name="McCubbin A.G."/>
            <person name="Shore J.S."/>
        </authorList>
    </citation>
    <scope>NUCLEOTIDE SEQUENCE</scope>
    <source>
        <strain evidence="8">F60SS</strain>
        <tissue evidence="8">Leaves</tissue>
    </source>
</reference>
<dbReference type="Pfam" id="PF01263">
    <property type="entry name" value="Aldose_epim"/>
    <property type="match status" value="1"/>
</dbReference>
<name>A0A9Q0GBR5_9ROSI</name>
<organism evidence="8 9">
    <name type="scientific">Turnera subulata</name>
    <dbReference type="NCBI Taxonomy" id="218843"/>
    <lineage>
        <taxon>Eukaryota</taxon>
        <taxon>Viridiplantae</taxon>
        <taxon>Streptophyta</taxon>
        <taxon>Embryophyta</taxon>
        <taxon>Tracheophyta</taxon>
        <taxon>Spermatophyta</taxon>
        <taxon>Magnoliopsida</taxon>
        <taxon>eudicotyledons</taxon>
        <taxon>Gunneridae</taxon>
        <taxon>Pentapetalae</taxon>
        <taxon>rosids</taxon>
        <taxon>fabids</taxon>
        <taxon>Malpighiales</taxon>
        <taxon>Passifloraceae</taxon>
        <taxon>Turnera</taxon>
    </lineage>
</organism>
<comment type="caution">
    <text evidence="8">The sequence shown here is derived from an EMBL/GenBank/DDBJ whole genome shotgun (WGS) entry which is preliminary data.</text>
</comment>
<comment type="pathway">
    <text evidence="1 5">Carbohydrate metabolism; hexose metabolism.</text>
</comment>
<reference evidence="8" key="2">
    <citation type="journal article" date="2023" name="Plants (Basel)">
        <title>Annotation of the Turnera subulata (Passifloraceae) Draft Genome Reveals the S-Locus Evolved after the Divergence of Turneroideae from Passifloroideae in a Stepwise Manner.</title>
        <authorList>
            <person name="Henning P.M."/>
            <person name="Roalson E.H."/>
            <person name="Mir W."/>
            <person name="McCubbin A.G."/>
            <person name="Shore J.S."/>
        </authorList>
    </citation>
    <scope>NUCLEOTIDE SEQUENCE</scope>
    <source>
        <strain evidence="8">F60SS</strain>
    </source>
</reference>
<evidence type="ECO:0000256" key="6">
    <source>
        <dbReference type="PIRSR" id="PIRSR005096-3"/>
    </source>
</evidence>
<feature type="signal peptide" evidence="7">
    <location>
        <begin position="1"/>
        <end position="23"/>
    </location>
</feature>
<keyword evidence="4 5" id="KW-0119">Carbohydrate metabolism</keyword>
<dbReference type="InterPro" id="IPR011013">
    <property type="entry name" value="Gal_mutarotase_sf_dom"/>
</dbReference>
<dbReference type="CDD" id="cd09019">
    <property type="entry name" value="galactose_mutarotase_like"/>
    <property type="match status" value="1"/>
</dbReference>
<feature type="chain" id="PRO_5040479067" description="Aldose 1-epimerase" evidence="7">
    <location>
        <begin position="24"/>
        <end position="357"/>
    </location>
</feature>
<dbReference type="AlphaFoldDB" id="A0A9Q0GBR5"/>
<dbReference type="InterPro" id="IPR047215">
    <property type="entry name" value="Galactose_mutarotase-like"/>
</dbReference>
<dbReference type="InterPro" id="IPR008183">
    <property type="entry name" value="Aldose_1/G6P_1-epimerase"/>
</dbReference>
<dbReference type="OrthoDB" id="274691at2759"/>